<evidence type="ECO:0000256" key="13">
    <source>
        <dbReference type="ARBA" id="ARBA00023136"/>
    </source>
</evidence>
<dbReference type="EC" id="2.7.13.3" evidence="3"/>
<keyword evidence="17" id="KW-0675">Receptor</keyword>
<dbReference type="InterPro" id="IPR011620">
    <property type="entry name" value="Sig_transdc_His_kinase_LytS_TM"/>
</dbReference>
<dbReference type="SUPFAM" id="SSF55874">
    <property type="entry name" value="ATPase domain of HSP90 chaperone/DNA topoisomerase II/histidine kinase"/>
    <property type="match status" value="1"/>
</dbReference>
<dbReference type="Proteomes" id="UP001221519">
    <property type="component" value="Chromosome"/>
</dbReference>
<dbReference type="Pfam" id="PF02518">
    <property type="entry name" value="HATPase_c"/>
    <property type="match status" value="1"/>
</dbReference>
<feature type="transmembrane region" description="Helical" evidence="14">
    <location>
        <begin position="12"/>
        <end position="31"/>
    </location>
</feature>
<evidence type="ECO:0000313" key="18">
    <source>
        <dbReference type="EMBL" id="WDI01343.1"/>
    </source>
</evidence>
<dbReference type="EMBL" id="CP118108">
    <property type="protein sequence ID" value="WDI01343.1"/>
    <property type="molecule type" value="Genomic_DNA"/>
</dbReference>
<evidence type="ECO:0000256" key="4">
    <source>
        <dbReference type="ARBA" id="ARBA00022475"/>
    </source>
</evidence>
<dbReference type="Pfam" id="PF06580">
    <property type="entry name" value="His_kinase"/>
    <property type="match status" value="1"/>
</dbReference>
<feature type="domain" description="GAF" evidence="15">
    <location>
        <begin position="219"/>
        <end position="369"/>
    </location>
</feature>
<name>A0AAX3MVI8_9BACL</name>
<dbReference type="InterPro" id="IPR050640">
    <property type="entry name" value="Bact_2-comp_sensor_kinase"/>
</dbReference>
<feature type="transmembrane region" description="Helical" evidence="14">
    <location>
        <begin position="115"/>
        <end position="139"/>
    </location>
</feature>
<dbReference type="InterPro" id="IPR036890">
    <property type="entry name" value="HATPase_C_sf"/>
</dbReference>
<keyword evidence="4" id="KW-1003">Cell membrane</keyword>
<keyword evidence="9" id="KW-0418">Kinase</keyword>
<dbReference type="PANTHER" id="PTHR34220">
    <property type="entry name" value="SENSOR HISTIDINE KINASE YPDA"/>
    <property type="match status" value="1"/>
</dbReference>
<keyword evidence="7 14" id="KW-0812">Transmembrane</keyword>
<proteinExistence type="predicted"/>
<dbReference type="Gene3D" id="3.30.565.10">
    <property type="entry name" value="Histidine kinase-like ATPase, C-terminal domain"/>
    <property type="match status" value="1"/>
</dbReference>
<dbReference type="GO" id="GO:0005524">
    <property type="term" value="F:ATP binding"/>
    <property type="evidence" value="ECO:0007669"/>
    <property type="project" value="UniProtKB-KW"/>
</dbReference>
<feature type="transmembrane region" description="Helical" evidence="14">
    <location>
        <begin position="179"/>
        <end position="202"/>
    </location>
</feature>
<dbReference type="SMART" id="SM00387">
    <property type="entry name" value="HATPase_c"/>
    <property type="match status" value="1"/>
</dbReference>
<dbReference type="GO" id="GO:0000155">
    <property type="term" value="F:phosphorelay sensor kinase activity"/>
    <property type="evidence" value="ECO:0007669"/>
    <property type="project" value="InterPro"/>
</dbReference>
<dbReference type="Proteomes" id="UP001220962">
    <property type="component" value="Chromosome"/>
</dbReference>
<evidence type="ECO:0000256" key="14">
    <source>
        <dbReference type="SAM" id="Phobius"/>
    </source>
</evidence>
<feature type="transmembrane region" description="Helical" evidence="14">
    <location>
        <begin position="43"/>
        <end position="63"/>
    </location>
</feature>
<dbReference type="RefSeq" id="WP_047910778.1">
    <property type="nucleotide sequence ID" value="NZ_CP118101.1"/>
</dbReference>
<keyword evidence="5" id="KW-0597">Phosphoprotein</keyword>
<dbReference type="InterPro" id="IPR003018">
    <property type="entry name" value="GAF"/>
</dbReference>
<keyword evidence="6" id="KW-0808">Transferase</keyword>
<dbReference type="GO" id="GO:0071555">
    <property type="term" value="P:cell wall organization"/>
    <property type="evidence" value="ECO:0007669"/>
    <property type="project" value="InterPro"/>
</dbReference>
<dbReference type="InterPro" id="IPR003594">
    <property type="entry name" value="HATPase_dom"/>
</dbReference>
<evidence type="ECO:0000256" key="1">
    <source>
        <dbReference type="ARBA" id="ARBA00000085"/>
    </source>
</evidence>
<comment type="subcellular location">
    <subcellularLocation>
        <location evidence="2">Cell membrane</location>
        <topology evidence="2">Multi-pass membrane protein</topology>
    </subcellularLocation>
</comment>
<dbReference type="EMBL" id="CP118101">
    <property type="protein sequence ID" value="WDH81625.1"/>
    <property type="molecule type" value="Genomic_DNA"/>
</dbReference>
<keyword evidence="11 14" id="KW-1133">Transmembrane helix</keyword>
<evidence type="ECO:0000256" key="8">
    <source>
        <dbReference type="ARBA" id="ARBA00022741"/>
    </source>
</evidence>
<dbReference type="InterPro" id="IPR010559">
    <property type="entry name" value="Sig_transdc_His_kin_internal"/>
</dbReference>
<evidence type="ECO:0000259" key="15">
    <source>
        <dbReference type="SMART" id="SM00065"/>
    </source>
</evidence>
<feature type="domain" description="Histidine kinase/HSP90-like ATPase" evidence="16">
    <location>
        <begin position="468"/>
        <end position="577"/>
    </location>
</feature>
<evidence type="ECO:0000256" key="10">
    <source>
        <dbReference type="ARBA" id="ARBA00022840"/>
    </source>
</evidence>
<feature type="transmembrane region" description="Helical" evidence="14">
    <location>
        <begin position="151"/>
        <end position="173"/>
    </location>
</feature>
<keyword evidence="20" id="KW-1185">Reference proteome</keyword>
<comment type="catalytic activity">
    <reaction evidence="1">
        <text>ATP + protein L-histidine = ADP + protein N-phospho-L-histidine.</text>
        <dbReference type="EC" id="2.7.13.3"/>
    </reaction>
</comment>
<evidence type="ECO:0000256" key="5">
    <source>
        <dbReference type="ARBA" id="ARBA00022553"/>
    </source>
</evidence>
<evidence type="ECO:0000256" key="9">
    <source>
        <dbReference type="ARBA" id="ARBA00022777"/>
    </source>
</evidence>
<protein>
    <recommendedName>
        <fullName evidence="3">histidine kinase</fullName>
        <ecNumber evidence="3">2.7.13.3</ecNumber>
    </recommendedName>
</protein>
<dbReference type="Gene3D" id="3.30.450.40">
    <property type="match status" value="1"/>
</dbReference>
<reference evidence="17 20" key="1">
    <citation type="submission" date="2023-02" db="EMBL/GenBank/DDBJ databases">
        <title>Pathogen: clinical or host-associated sample.</title>
        <authorList>
            <person name="Hergert J."/>
            <person name="Casey R."/>
            <person name="Wagner J."/>
            <person name="Young E.L."/>
            <person name="Oakeson K.F."/>
        </authorList>
    </citation>
    <scope>NUCLEOTIDE SEQUENCE</scope>
    <source>
        <strain evidence="18 20">2022CK-00829</strain>
        <strain evidence="17">2022CK-00830</strain>
    </source>
</reference>
<organism evidence="17 19">
    <name type="scientific">Paenibacillus urinalis</name>
    <dbReference type="NCBI Taxonomy" id="521520"/>
    <lineage>
        <taxon>Bacteria</taxon>
        <taxon>Bacillati</taxon>
        <taxon>Bacillota</taxon>
        <taxon>Bacilli</taxon>
        <taxon>Bacillales</taxon>
        <taxon>Paenibacillaceae</taxon>
        <taxon>Paenibacillus</taxon>
    </lineage>
</organism>
<keyword evidence="13 14" id="KW-0472">Membrane</keyword>
<keyword evidence="10" id="KW-0067">ATP-binding</keyword>
<evidence type="ECO:0000256" key="3">
    <source>
        <dbReference type="ARBA" id="ARBA00012438"/>
    </source>
</evidence>
<dbReference type="SUPFAM" id="SSF55781">
    <property type="entry name" value="GAF domain-like"/>
    <property type="match status" value="1"/>
</dbReference>
<gene>
    <name evidence="17" type="ORF">PUW23_19190</name>
    <name evidence="18" type="ORF">PUW25_19035</name>
</gene>
<evidence type="ECO:0000256" key="11">
    <source>
        <dbReference type="ARBA" id="ARBA00022989"/>
    </source>
</evidence>
<accession>A0AAX3MVI8</accession>
<keyword evidence="8" id="KW-0547">Nucleotide-binding</keyword>
<dbReference type="AlphaFoldDB" id="A0AAX3MVI8"/>
<evidence type="ECO:0000259" key="16">
    <source>
        <dbReference type="SMART" id="SM00387"/>
    </source>
</evidence>
<evidence type="ECO:0000256" key="2">
    <source>
        <dbReference type="ARBA" id="ARBA00004651"/>
    </source>
</evidence>
<evidence type="ECO:0000256" key="7">
    <source>
        <dbReference type="ARBA" id="ARBA00022692"/>
    </source>
</evidence>
<dbReference type="PANTHER" id="PTHR34220:SF7">
    <property type="entry name" value="SENSOR HISTIDINE KINASE YPDA"/>
    <property type="match status" value="1"/>
</dbReference>
<keyword evidence="12" id="KW-0902">Two-component regulatory system</keyword>
<sequence>MFELLITMTERIGIIVTIAFIVSRLRFFRTMLSLDKLTSVQQVQAVLVFGVLGIIGTYTGLTVHPDSLALNKWMLEVSQEEAIANSRVVGIVMAGLFGGWKIGLGAGLVAGLHRFTLGGFTGLACGLATILAGILAGVFRKTGGQIRFSKALILGAVAESLQMLIILLLARPFEQALSLVGYIGLPMIVANGIGCALFLLIIRSVVNEEQKAAAQQAQTSLRIARQTLGYMRQGMKLRSAEAVCRILFSEVKASAIAMTDQHVILAHIGIGDDHHVAGRPLQTEVTRHVIEQGEMLIVDNEEIHCQKQGCPLGAAVIGPLKQGGQTVGTLKFYFRSKKDITHVTTELMSGLTMLLSYQLEAAQLAEAKELAREAEIKTLQAQIHPHFLFNTMNTILSLTRIDVDKARKLLRSLSDYIRKNLTAATAEQSTLLEELQHLRSYLNIEEIRFEDKLTVHYDVKESALQAMVPPLTLQPLVENCIRHGFRNRTAQCVIHIEITDDPVTGVSVLIRDNGEGMREERLSQLGTQKIESSTGTGLAVYNVSRRLTLMYGIGASLEIKSSEQAGTEVKFLIPPASASGRSDQ</sequence>
<evidence type="ECO:0000313" key="20">
    <source>
        <dbReference type="Proteomes" id="UP001221519"/>
    </source>
</evidence>
<dbReference type="Pfam" id="PF07694">
    <property type="entry name" value="5TM-5TMR_LYT"/>
    <property type="match status" value="1"/>
</dbReference>
<evidence type="ECO:0000256" key="6">
    <source>
        <dbReference type="ARBA" id="ARBA00022679"/>
    </source>
</evidence>
<evidence type="ECO:0000313" key="17">
    <source>
        <dbReference type="EMBL" id="WDH81625.1"/>
    </source>
</evidence>
<evidence type="ECO:0000313" key="19">
    <source>
        <dbReference type="Proteomes" id="UP001220962"/>
    </source>
</evidence>
<evidence type="ECO:0000256" key="12">
    <source>
        <dbReference type="ARBA" id="ARBA00023012"/>
    </source>
</evidence>
<dbReference type="InterPro" id="IPR029016">
    <property type="entry name" value="GAF-like_dom_sf"/>
</dbReference>
<dbReference type="SMART" id="SM00065">
    <property type="entry name" value="GAF"/>
    <property type="match status" value="1"/>
</dbReference>
<dbReference type="GO" id="GO:0005886">
    <property type="term" value="C:plasma membrane"/>
    <property type="evidence" value="ECO:0007669"/>
    <property type="project" value="UniProtKB-SubCell"/>
</dbReference>
<feature type="transmembrane region" description="Helical" evidence="14">
    <location>
        <begin position="84"/>
        <end position="103"/>
    </location>
</feature>